<dbReference type="RefSeq" id="YP_009692073.1">
    <property type="nucleotide sequence ID" value="NC_044704.1"/>
</dbReference>
<keyword evidence="8" id="KW-0150">Chloroplast</keyword>
<dbReference type="PANTHER" id="PTHR34812:SF3">
    <property type="entry name" value="PHOTOSYSTEM II REACTION CENTER PROTEIN J"/>
    <property type="match status" value="1"/>
</dbReference>
<dbReference type="GO" id="GO:0009539">
    <property type="term" value="C:photosystem II reaction center"/>
    <property type="evidence" value="ECO:0007669"/>
    <property type="project" value="InterPro"/>
</dbReference>
<keyword evidence="1 7" id="KW-0674">Reaction center</keyword>
<dbReference type="InterPro" id="IPR037267">
    <property type="entry name" value="PSII_PsbJ_sf"/>
</dbReference>
<dbReference type="NCBIfam" id="NF002722">
    <property type="entry name" value="PRK02565.1"/>
    <property type="match status" value="1"/>
</dbReference>
<dbReference type="Gene3D" id="6.10.250.2070">
    <property type="match status" value="1"/>
</dbReference>
<accession>A0A5B9RTW8</accession>
<evidence type="ECO:0000256" key="2">
    <source>
        <dbReference type="ARBA" id="ARBA00022531"/>
    </source>
</evidence>
<geneLocation type="chloroplast" evidence="8"/>
<dbReference type="InterPro" id="IPR002682">
    <property type="entry name" value="PSII_PsbJ"/>
</dbReference>
<keyword evidence="5 7" id="KW-0472">Membrane</keyword>
<keyword evidence="6 7" id="KW-0604">Photosystem II</keyword>
<comment type="subcellular location">
    <subcellularLocation>
        <location evidence="7">Plastid</location>
        <location evidence="7">Chloroplast thylakoid membrane</location>
        <topology evidence="7">Single-pass membrane protein</topology>
    </subcellularLocation>
</comment>
<evidence type="ECO:0000256" key="4">
    <source>
        <dbReference type="ARBA" id="ARBA00022989"/>
    </source>
</evidence>
<keyword evidence="7" id="KW-0793">Thylakoid</keyword>
<organism evidence="8">
    <name type="scientific">Microrhizoidea pickettheapsiorum</name>
    <dbReference type="NCBI Taxonomy" id="2604950"/>
    <lineage>
        <taxon>Eukaryota</taxon>
        <taxon>Viridiplantae</taxon>
        <taxon>Chlorophyta</taxon>
        <taxon>Mamiellophyceae</taxon>
        <taxon>Dolichomastigales</taxon>
        <taxon>Dolichomastigales incertae sedis</taxon>
        <taxon>Microrhizoidea</taxon>
    </lineage>
</organism>
<name>A0A5B9RTW8_9CHLO</name>
<proteinExistence type="inferred from homology"/>
<evidence type="ECO:0000256" key="3">
    <source>
        <dbReference type="ARBA" id="ARBA00022692"/>
    </source>
</evidence>
<evidence type="ECO:0000256" key="1">
    <source>
        <dbReference type="ARBA" id="ARBA00022469"/>
    </source>
</evidence>
<dbReference type="AlphaFoldDB" id="A0A5B9RTW8"/>
<sequence>MSSGTTGRIPLWLVGTVVGLAAIGLLAIFFYGSYTGLGSSL</sequence>
<dbReference type="GO" id="GO:0015979">
    <property type="term" value="P:photosynthesis"/>
    <property type="evidence" value="ECO:0007669"/>
    <property type="project" value="UniProtKB-UniRule"/>
</dbReference>
<dbReference type="EMBL" id="MN056173">
    <property type="protein sequence ID" value="QEG77725.1"/>
    <property type="molecule type" value="Genomic_DNA"/>
</dbReference>
<comment type="function">
    <text evidence="7">One of the components of the core complex of photosystem II (PSII). PSII is a light-driven water:plastoquinone oxidoreductase that uses light energy to abstract electrons from H(2)O, generating O(2) and a proton gradient subsequently used for ATP formation. It consists of a core antenna complex that captures photons, and an electron transfer chain that converts photonic excitation into a charge separation.</text>
</comment>
<keyword evidence="2 7" id="KW-0602">Photosynthesis</keyword>
<keyword evidence="4 7" id="KW-1133">Transmembrane helix</keyword>
<dbReference type="GeneID" id="41796924"/>
<evidence type="ECO:0000256" key="7">
    <source>
        <dbReference type="HAMAP-Rule" id="MF_01305"/>
    </source>
</evidence>
<keyword evidence="8" id="KW-0934">Plastid</keyword>
<evidence type="ECO:0000313" key="8">
    <source>
        <dbReference type="EMBL" id="QEG77725.1"/>
    </source>
</evidence>
<comment type="subunit">
    <text evidence="7">PSII is composed of 1 copy each of membrane proteins PsbA, PsbB, PsbC, PsbD, PsbE, PsbF, PsbH, PsbI, PsbJ, PsbK, PsbL, PsbM, PsbT, PsbX, PsbY, PsbZ, Psb30/Ycf12, at least 3 peripheral proteins of the oxygen-evolving complex and a large number of cofactors. It forms dimeric complexes.</text>
</comment>
<dbReference type="HAMAP" id="MF_01305">
    <property type="entry name" value="PSII_PsbJ"/>
    <property type="match status" value="1"/>
</dbReference>
<dbReference type="GO" id="GO:0009535">
    <property type="term" value="C:chloroplast thylakoid membrane"/>
    <property type="evidence" value="ECO:0007669"/>
    <property type="project" value="UniProtKB-SubCell"/>
</dbReference>
<dbReference type="SUPFAM" id="SSF161021">
    <property type="entry name" value="Photosystem II reaction center protein J, PsbJ"/>
    <property type="match status" value="1"/>
</dbReference>
<gene>
    <name evidence="7 8" type="primary">psbJ</name>
</gene>
<protein>
    <recommendedName>
        <fullName evidence="7">Photosystem II reaction center protein J</fullName>
        <shortName evidence="7">PSII-J</shortName>
    </recommendedName>
</protein>
<dbReference type="PANTHER" id="PTHR34812">
    <property type="entry name" value="PHOTOSYSTEM II REACTION CENTER PROTEIN J"/>
    <property type="match status" value="1"/>
</dbReference>
<keyword evidence="3 7" id="KW-0812">Transmembrane</keyword>
<evidence type="ECO:0000256" key="6">
    <source>
        <dbReference type="ARBA" id="ARBA00023276"/>
    </source>
</evidence>
<dbReference type="Pfam" id="PF01788">
    <property type="entry name" value="PsbJ"/>
    <property type="match status" value="1"/>
</dbReference>
<evidence type="ECO:0000256" key="5">
    <source>
        <dbReference type="ARBA" id="ARBA00023136"/>
    </source>
</evidence>
<comment type="similarity">
    <text evidence="7">Belongs to the PsbJ family.</text>
</comment>
<feature type="transmembrane region" description="Helical" evidence="7">
    <location>
        <begin position="12"/>
        <end position="34"/>
    </location>
</feature>
<reference evidence="8" key="1">
    <citation type="journal article" date="2019" name="J. Phycol.">
        <title>A new marine prasinophyte genus alternates between a flagellate and a dominant benthic stage with microrhizoids for adhesion.</title>
        <authorList>
            <person name="Wetherbee R."/>
            <person name="Marcelino V.R."/>
            <person name="Costa J.F."/>
            <person name="Grant B."/>
            <person name="Crawford S."/>
            <person name="Waller R.F."/>
            <person name="Andersen R.A."/>
            <person name="Berry D."/>
            <person name="McFadden G.I."/>
            <person name="Verbruggen H."/>
        </authorList>
    </citation>
    <scope>NUCLEOTIDE SEQUENCE</scope>
</reference>